<dbReference type="InterPro" id="IPR025016">
    <property type="entry name" value="DUF3955"/>
</dbReference>
<evidence type="ECO:0000256" key="6">
    <source>
        <dbReference type="SAM" id="Phobius"/>
    </source>
</evidence>
<feature type="transmembrane region" description="Helical" evidence="6">
    <location>
        <begin position="285"/>
        <end position="307"/>
    </location>
</feature>
<feature type="transmembrane region" description="Helical" evidence="6">
    <location>
        <begin position="412"/>
        <end position="430"/>
    </location>
</feature>
<evidence type="ECO:0000313" key="9">
    <source>
        <dbReference type="EMBL" id="KAK3167052.1"/>
    </source>
</evidence>
<dbReference type="Pfam" id="PF13127">
    <property type="entry name" value="DUF3955"/>
    <property type="match status" value="1"/>
</dbReference>
<dbReference type="Proteomes" id="UP001276659">
    <property type="component" value="Unassembled WGS sequence"/>
</dbReference>
<comment type="subcellular location">
    <subcellularLocation>
        <location evidence="1">Membrane</location>
        <topology evidence="1">Multi-pass membrane protein</topology>
    </subcellularLocation>
</comment>
<feature type="transmembrane region" description="Helical" evidence="6">
    <location>
        <begin position="246"/>
        <end position="265"/>
    </location>
</feature>
<feature type="transmembrane region" description="Helical" evidence="6">
    <location>
        <begin position="215"/>
        <end position="239"/>
    </location>
</feature>
<keyword evidence="10" id="KW-1185">Reference proteome</keyword>
<protein>
    <recommendedName>
        <fullName evidence="11">EamA domain-containing protein</fullName>
    </recommendedName>
</protein>
<reference evidence="9" key="1">
    <citation type="submission" date="2022-11" db="EMBL/GenBank/DDBJ databases">
        <title>Chromosomal genome sequence assembly and mating type (MAT) locus characterization of the leprose asexual lichenized fungus Lepraria neglecta (Nyl.) Erichsen.</title>
        <authorList>
            <person name="Allen J.L."/>
            <person name="Pfeffer B."/>
        </authorList>
    </citation>
    <scope>NUCLEOTIDE SEQUENCE</scope>
    <source>
        <strain evidence="9">Allen 5258</strain>
    </source>
</reference>
<gene>
    <name evidence="9" type="ORF">OEA41_010177</name>
</gene>
<feature type="domain" description="EamA" evidence="7">
    <location>
        <begin position="198"/>
        <end position="263"/>
    </location>
</feature>
<evidence type="ECO:0000259" key="8">
    <source>
        <dbReference type="Pfam" id="PF13127"/>
    </source>
</evidence>
<evidence type="ECO:0000256" key="5">
    <source>
        <dbReference type="SAM" id="MobiDB-lite"/>
    </source>
</evidence>
<evidence type="ECO:0000313" key="10">
    <source>
        <dbReference type="Proteomes" id="UP001276659"/>
    </source>
</evidence>
<keyword evidence="4 6" id="KW-0472">Membrane</keyword>
<dbReference type="EMBL" id="JASNWA010000011">
    <property type="protein sequence ID" value="KAK3167052.1"/>
    <property type="molecule type" value="Genomic_DNA"/>
</dbReference>
<dbReference type="InterPro" id="IPR037185">
    <property type="entry name" value="EmrE-like"/>
</dbReference>
<keyword evidence="3 6" id="KW-1133">Transmembrane helix</keyword>
<evidence type="ECO:0000256" key="1">
    <source>
        <dbReference type="ARBA" id="ARBA00004141"/>
    </source>
</evidence>
<feature type="transmembrane region" description="Helical" evidence="6">
    <location>
        <begin position="56"/>
        <end position="74"/>
    </location>
</feature>
<dbReference type="GO" id="GO:0000329">
    <property type="term" value="C:fungal-type vacuole membrane"/>
    <property type="evidence" value="ECO:0007669"/>
    <property type="project" value="TreeGrafter"/>
</dbReference>
<dbReference type="AlphaFoldDB" id="A0AAE0DDK7"/>
<organism evidence="9 10">
    <name type="scientific">Lepraria neglecta</name>
    <dbReference type="NCBI Taxonomy" id="209136"/>
    <lineage>
        <taxon>Eukaryota</taxon>
        <taxon>Fungi</taxon>
        <taxon>Dikarya</taxon>
        <taxon>Ascomycota</taxon>
        <taxon>Pezizomycotina</taxon>
        <taxon>Lecanoromycetes</taxon>
        <taxon>OSLEUM clade</taxon>
        <taxon>Lecanoromycetidae</taxon>
        <taxon>Lecanorales</taxon>
        <taxon>Lecanorineae</taxon>
        <taxon>Stereocaulaceae</taxon>
        <taxon>Lepraria</taxon>
    </lineage>
</organism>
<evidence type="ECO:0008006" key="11">
    <source>
        <dbReference type="Google" id="ProtNLM"/>
    </source>
</evidence>
<feature type="transmembrane region" description="Helical" evidence="6">
    <location>
        <begin position="319"/>
        <end position="343"/>
    </location>
</feature>
<comment type="caution">
    <text evidence="9">The sequence shown here is derived from an EMBL/GenBank/DDBJ whole genome shotgun (WGS) entry which is preliminary data.</text>
</comment>
<sequence length="457" mass="50809">MSGPIHTVPADDFVLPVPNLHAEETEALRRSTDSSSSQRPPDKTSHPSQKQLLGGVWRHTIGIILLLATVVMWTASNFLASTIFADDEYSKPYFVTYVNSSFFSILLLPVVAKRLWASRRSIRGAVRQQNQSTNYAPIVEDENQAFLKPDDEGGAHPAGRSPRHRFLIEEPMTNPATAEGHAEGRLNIRETAWLSFEFCILWFLANYFTAACLEYTTVASATILTSTSSVWTLLFGALLRVEKFSIRKLVGVLASLAGIILISSIDVSGDQDKNRGSFPHKSHKQIAIGDVLAFASAVMYGIYTTLMKKRIGDESRADMMMFFGFVGLFNFITLLPGFVVLHFTGVETFELPPTKRILAIVLINSITSLVSDICWAYSMLLTSPLVTTVGLSLTIPLSLIGQMIEYSQTKGLLYWLGACIVLLAFVFINYESSHEEGDGDSMSFLQKIRDRIRPQRY</sequence>
<evidence type="ECO:0000256" key="4">
    <source>
        <dbReference type="ARBA" id="ARBA00023136"/>
    </source>
</evidence>
<feature type="transmembrane region" description="Helical" evidence="6">
    <location>
        <begin position="94"/>
        <end position="112"/>
    </location>
</feature>
<feature type="region of interest" description="Disordered" evidence="5">
    <location>
        <begin position="25"/>
        <end position="50"/>
    </location>
</feature>
<proteinExistence type="predicted"/>
<name>A0AAE0DDK7_9LECA</name>
<keyword evidence="2 6" id="KW-0812">Transmembrane</keyword>
<feature type="transmembrane region" description="Helical" evidence="6">
    <location>
        <begin position="191"/>
        <end position="209"/>
    </location>
</feature>
<dbReference type="PANTHER" id="PTHR23051:SF0">
    <property type="entry name" value="SOLUTE CARRIER FAMILY 35 MEMBER F5"/>
    <property type="match status" value="1"/>
</dbReference>
<dbReference type="SUPFAM" id="SSF103481">
    <property type="entry name" value="Multidrug resistance efflux transporter EmrE"/>
    <property type="match status" value="2"/>
</dbReference>
<feature type="domain" description="DUF3955" evidence="8">
    <location>
        <begin position="60"/>
        <end position="110"/>
    </location>
</feature>
<evidence type="ECO:0000256" key="3">
    <source>
        <dbReference type="ARBA" id="ARBA00022989"/>
    </source>
</evidence>
<dbReference type="Pfam" id="PF00892">
    <property type="entry name" value="EamA"/>
    <property type="match status" value="1"/>
</dbReference>
<evidence type="ECO:0000259" key="7">
    <source>
        <dbReference type="Pfam" id="PF00892"/>
    </source>
</evidence>
<dbReference type="Gene3D" id="1.10.3730.20">
    <property type="match status" value="1"/>
</dbReference>
<dbReference type="PANTHER" id="PTHR23051">
    <property type="entry name" value="SOLUTE CARRIER FAMILY 35, MEMBER F5"/>
    <property type="match status" value="1"/>
</dbReference>
<accession>A0AAE0DDK7</accession>
<evidence type="ECO:0000256" key="2">
    <source>
        <dbReference type="ARBA" id="ARBA00022692"/>
    </source>
</evidence>
<dbReference type="InterPro" id="IPR000620">
    <property type="entry name" value="EamA_dom"/>
</dbReference>